<dbReference type="RefSeq" id="WP_264729629.1">
    <property type="nucleotide sequence ID" value="NZ_JAPDNR010000001.1"/>
</dbReference>
<evidence type="ECO:0008006" key="5">
    <source>
        <dbReference type="Google" id="ProtNLM"/>
    </source>
</evidence>
<feature type="transmembrane region" description="Helical" evidence="1">
    <location>
        <begin position="179"/>
        <end position="200"/>
    </location>
</feature>
<dbReference type="EMBL" id="JAPDNS010000001">
    <property type="protein sequence ID" value="MCW3484110.1"/>
    <property type="molecule type" value="Genomic_DNA"/>
</dbReference>
<proteinExistence type="predicted"/>
<comment type="caution">
    <text evidence="3">The sequence shown here is derived from an EMBL/GenBank/DDBJ whole genome shotgun (WGS) entry which is preliminary data.</text>
</comment>
<sequence>MRILKILCLLLLTSQLAVATDARLAKTLEALTPQQRTVLYQYGTLRLYATAAQADSFRLRQQYLLPDLTPEDAATLATELMTNTTLVYSLQQPSRLQALRGVFTASRLLLGLAALVAAYALIHLLYSYWSRCRDWLVRYLSPLFRRLFSPRMLTWQLLLIGIAGIFLGPRIPDIVLRTLLVHAGLFLLWAQLTAITTREYNIRRYMREIKYSLRSGEDPWLAFKTVSLPAIAISAGIAWVMQHCPDPWYPYEVTVPMLAGLFTLPPLRRLEIPLSRVLLPFPHTVADEEQRTAAYVTVSLFIWVGLLFLPVIMMPSLLVLTFLLIIALLLLSIAKLTRCGMRNYSWLQAVTLVFLCSGVLAGAQLGILVLSWMALGGIVLYVLIKYWEIPALLGWSWKDRKALGLLGMAALIWAIAALFRYRPEWFVFF</sequence>
<evidence type="ECO:0000256" key="1">
    <source>
        <dbReference type="SAM" id="Phobius"/>
    </source>
</evidence>
<keyword evidence="4" id="KW-1185">Reference proteome</keyword>
<feature type="transmembrane region" description="Helical" evidence="1">
    <location>
        <begin position="221"/>
        <end position="242"/>
    </location>
</feature>
<organism evidence="3 4">
    <name type="scientific">Chitinophaga nivalis</name>
    <dbReference type="NCBI Taxonomy" id="2991709"/>
    <lineage>
        <taxon>Bacteria</taxon>
        <taxon>Pseudomonadati</taxon>
        <taxon>Bacteroidota</taxon>
        <taxon>Chitinophagia</taxon>
        <taxon>Chitinophagales</taxon>
        <taxon>Chitinophagaceae</taxon>
        <taxon>Chitinophaga</taxon>
    </lineage>
</organism>
<accession>A0ABT3IJF3</accession>
<dbReference type="Proteomes" id="UP001207742">
    <property type="component" value="Unassembled WGS sequence"/>
</dbReference>
<feature type="transmembrane region" description="Helical" evidence="1">
    <location>
        <begin position="150"/>
        <end position="167"/>
    </location>
</feature>
<gene>
    <name evidence="3" type="ORF">OL497_09410</name>
</gene>
<evidence type="ECO:0000313" key="4">
    <source>
        <dbReference type="Proteomes" id="UP001207742"/>
    </source>
</evidence>
<feature type="transmembrane region" description="Helical" evidence="1">
    <location>
        <begin position="402"/>
        <end position="421"/>
    </location>
</feature>
<feature type="chain" id="PRO_5046625387" description="DUF4271 domain-containing protein" evidence="2">
    <location>
        <begin position="20"/>
        <end position="429"/>
    </location>
</feature>
<feature type="signal peptide" evidence="2">
    <location>
        <begin position="1"/>
        <end position="19"/>
    </location>
</feature>
<keyword evidence="1" id="KW-0812">Transmembrane</keyword>
<protein>
    <recommendedName>
        <fullName evidence="5">DUF4271 domain-containing protein</fullName>
    </recommendedName>
</protein>
<keyword evidence="1" id="KW-0472">Membrane</keyword>
<reference evidence="3 4" key="1">
    <citation type="submission" date="2022-10" db="EMBL/GenBank/DDBJ databases">
        <title>Chitinophaga nivalis PC15 sp. nov., isolated from Pyeongchang county, South Korea.</title>
        <authorList>
            <person name="Trinh H.N."/>
        </authorList>
    </citation>
    <scope>NUCLEOTIDE SEQUENCE [LARGE SCALE GENOMIC DNA]</scope>
    <source>
        <strain evidence="3 4">PC14</strain>
    </source>
</reference>
<keyword evidence="1" id="KW-1133">Transmembrane helix</keyword>
<feature type="transmembrane region" description="Helical" evidence="1">
    <location>
        <begin position="108"/>
        <end position="129"/>
    </location>
</feature>
<evidence type="ECO:0000256" key="2">
    <source>
        <dbReference type="SAM" id="SignalP"/>
    </source>
</evidence>
<feature type="transmembrane region" description="Helical" evidence="1">
    <location>
        <begin position="349"/>
        <end position="382"/>
    </location>
</feature>
<evidence type="ECO:0000313" key="3">
    <source>
        <dbReference type="EMBL" id="MCW3484110.1"/>
    </source>
</evidence>
<keyword evidence="2" id="KW-0732">Signal</keyword>
<name>A0ABT3IJF3_9BACT</name>
<feature type="transmembrane region" description="Helical" evidence="1">
    <location>
        <begin position="318"/>
        <end position="337"/>
    </location>
</feature>